<organism evidence="1 2">
    <name type="scientific">Arenibacter echinorum</name>
    <dbReference type="NCBI Taxonomy" id="440515"/>
    <lineage>
        <taxon>Bacteria</taxon>
        <taxon>Pseudomonadati</taxon>
        <taxon>Bacteroidota</taxon>
        <taxon>Flavobacteriia</taxon>
        <taxon>Flavobacteriales</taxon>
        <taxon>Flavobacteriaceae</taxon>
        <taxon>Arenibacter</taxon>
    </lineage>
</organism>
<dbReference type="InterPro" id="IPR004220">
    <property type="entry name" value="5-COMe_2-OHmuconate_Isoase"/>
</dbReference>
<protein>
    <submittedName>
        <fullName evidence="1">5-carboxymethyl-2-hydroxymuconate isomerase</fullName>
    </submittedName>
</protein>
<dbReference type="GO" id="GO:0008704">
    <property type="term" value="F:5-carboxymethyl-2-hydroxymuconate delta-isomerase activity"/>
    <property type="evidence" value="ECO:0007669"/>
    <property type="project" value="InterPro"/>
</dbReference>
<keyword evidence="2" id="KW-1185">Reference proteome</keyword>
<comment type="caution">
    <text evidence="1">The sequence shown here is derived from an EMBL/GenBank/DDBJ whole genome shotgun (WGS) entry which is preliminary data.</text>
</comment>
<dbReference type="EMBL" id="QLLN01000003">
    <property type="protein sequence ID" value="RAJ12786.1"/>
    <property type="molecule type" value="Genomic_DNA"/>
</dbReference>
<accession>A0A327R7F7</accession>
<evidence type="ECO:0000313" key="1">
    <source>
        <dbReference type="EMBL" id="RAJ12786.1"/>
    </source>
</evidence>
<keyword evidence="1" id="KW-0413">Isomerase</keyword>
<dbReference type="Pfam" id="PF02962">
    <property type="entry name" value="CHMI"/>
    <property type="match status" value="1"/>
</dbReference>
<reference evidence="1 2" key="1">
    <citation type="submission" date="2018-06" db="EMBL/GenBank/DDBJ databases">
        <title>Genomic Encyclopedia of Archaeal and Bacterial Type Strains, Phase II (KMG-II): from individual species to whole genera.</title>
        <authorList>
            <person name="Goeker M."/>
        </authorList>
    </citation>
    <scope>NUCLEOTIDE SEQUENCE [LARGE SCALE GENOMIC DNA]</scope>
    <source>
        <strain evidence="1 2">DSM 23522</strain>
    </source>
</reference>
<dbReference type="PANTHER" id="PTHR37950">
    <property type="entry name" value="4-HYDROXYPHENYLACETATE CATABOLISM PROTEIN"/>
    <property type="match status" value="1"/>
</dbReference>
<evidence type="ECO:0000313" key="2">
    <source>
        <dbReference type="Proteomes" id="UP000249696"/>
    </source>
</evidence>
<dbReference type="OrthoDB" id="9814215at2"/>
<dbReference type="Proteomes" id="UP000249696">
    <property type="component" value="Unassembled WGS sequence"/>
</dbReference>
<sequence length="118" mass="13699">MPHFIIDCSENIVSLKSPQEIMQYVYDAAESTELFDPGDIKVRINPFKYYNIGNSTNDFVHIFANIMEGRTVHQKALLSKTLVTKLKQMFPEVPILSMNIRDFEEATYFNKSMIKKDD</sequence>
<name>A0A327R7F7_9FLAO</name>
<gene>
    <name evidence="1" type="ORF">LV92_02022</name>
</gene>
<dbReference type="AlphaFoldDB" id="A0A327R7F7"/>
<dbReference type="InterPro" id="IPR014347">
    <property type="entry name" value="Tautomerase/MIF_sf"/>
</dbReference>
<dbReference type="PANTHER" id="PTHR37950:SF1">
    <property type="entry name" value="4-HYDROXYPHENYLACETATE CATABOLISM PROTEIN"/>
    <property type="match status" value="1"/>
</dbReference>
<proteinExistence type="predicted"/>
<dbReference type="SUPFAM" id="SSF55331">
    <property type="entry name" value="Tautomerase/MIF"/>
    <property type="match status" value="1"/>
</dbReference>
<dbReference type="RefSeq" id="WP_111623487.1">
    <property type="nucleotide sequence ID" value="NZ_QLLN01000003.1"/>
</dbReference>
<dbReference type="Gene3D" id="3.30.429.10">
    <property type="entry name" value="Macrophage Migration Inhibitory Factor"/>
    <property type="match status" value="1"/>
</dbReference>
<dbReference type="CDD" id="cd00580">
    <property type="entry name" value="CHMI"/>
    <property type="match status" value="1"/>
</dbReference>